<evidence type="ECO:0000313" key="4">
    <source>
        <dbReference type="Proteomes" id="UP000541109"/>
    </source>
</evidence>
<dbReference type="InterPro" id="IPR007543">
    <property type="entry name" value="LptD_C"/>
</dbReference>
<dbReference type="GO" id="GO:0009279">
    <property type="term" value="C:cell outer membrane"/>
    <property type="evidence" value="ECO:0007669"/>
    <property type="project" value="UniProtKB-SubCell"/>
</dbReference>
<dbReference type="HAMAP" id="MF_01411">
    <property type="entry name" value="LPS_assembly_LptD"/>
    <property type="match status" value="1"/>
</dbReference>
<dbReference type="InterPro" id="IPR020889">
    <property type="entry name" value="LipoPS_assembly_LptD"/>
</dbReference>
<keyword evidence="1" id="KW-0472">Membrane</keyword>
<dbReference type="GO" id="GO:0043165">
    <property type="term" value="P:Gram-negative-bacterium-type cell outer membrane assembly"/>
    <property type="evidence" value="ECO:0007669"/>
    <property type="project" value="UniProtKB-UniRule"/>
</dbReference>
<dbReference type="PANTHER" id="PTHR30189:SF1">
    <property type="entry name" value="LPS-ASSEMBLY PROTEIN LPTD"/>
    <property type="match status" value="1"/>
</dbReference>
<evidence type="ECO:0000256" key="1">
    <source>
        <dbReference type="HAMAP-Rule" id="MF_01411"/>
    </source>
</evidence>
<gene>
    <name evidence="1" type="primary">lptD</name>
    <name evidence="3" type="ORF">H2509_06160</name>
</gene>
<sequence>MRFVFPQPAKDARSQQAADAEGVLRPASSWLLRTTCLAGLAGILIGISAIHASPALAQQDPASSLLGALQKPADSNTPLLLEATELRYDFDRDVISAVGDVQIYYDNYAVEADRVDYDRRNSTLKASGNVRLTEPDGNVLTTQSITLSDNLRDGFAEALQLDTPQRTRFIADTAKREAGNKTTFENGLYTVYTRPTTPPNKPPLWRVRAAKIVHDQQERTIYYEDASLEFFGKPIIYLPYLSMPDPTVRNKSGFLIPSAVVGSRVGAGLTIPYEVALDPTYDLLLQATPLTKQGVLGQAEWRQRLDTGSYSIFGGAILQAQPGEFAGSSGDRRFRGVIGSEGKFDINERWNWGWDVSYRSDRAFLKDYSFTEFGSANDISRIFLEGNTEQNRFEANAYAFRISQEDYVTSPPSLNAAGFAPVGSQLQDKQPYVHPVVDYSYIYGEPIAGGELSFVGNLTSLTRDTTDAINVNTVDRFRGVEGTFTRTTLEASWRRSLIDPLGQVFTPFAYVKGDLFFLASADQNVTALTGDAVVANGMPAVGLEYRYPIIATFEGGNHVFEPVAQIIVRPDEQRIGQLPNEDAQSIVFDSTTLFEWDKFSGFDRSEGGTRANLGVKYKVQLEEGSYVSALFGRSYQLAGLNSYIKPDILDATGDSGLDSTQSDYVSSVYFDTSHGFRLGAQARFDGSDLGVRRAQVQASGIYGPVVGTLAYAFLDSQPDLGIEDSREEILGSSSLRLEENWRLFGALRYDLVNDNVVQDTVGVGYDDEGFSISFSYSEDRSRNNGEPVDRLFFLRVGFRTLGDTQVSSGVGQ</sequence>
<feature type="domain" description="LptD C-terminal" evidence="2">
    <location>
        <begin position="334"/>
        <end position="700"/>
    </location>
</feature>
<name>A0A839ADJ4_9HYPH</name>
<keyword evidence="4" id="KW-1185">Reference proteome</keyword>
<comment type="subunit">
    <text evidence="1">Component of the lipopolysaccharide transport and assembly complex.</text>
</comment>
<dbReference type="GO" id="GO:1990351">
    <property type="term" value="C:transporter complex"/>
    <property type="evidence" value="ECO:0007669"/>
    <property type="project" value="TreeGrafter"/>
</dbReference>
<comment type="function">
    <text evidence="1">Involved in the assembly of lipopolysaccharide (LPS) at the surface of the outer membrane.</text>
</comment>
<proteinExistence type="inferred from homology"/>
<protein>
    <recommendedName>
        <fullName evidence="1">LPS-assembly protein LptD</fullName>
    </recommendedName>
</protein>
<evidence type="ECO:0000313" key="3">
    <source>
        <dbReference type="EMBL" id="MBA5776709.1"/>
    </source>
</evidence>
<comment type="similarity">
    <text evidence="1">Belongs to the LptD family.</text>
</comment>
<dbReference type="AlphaFoldDB" id="A0A839ADJ4"/>
<dbReference type="Proteomes" id="UP000541109">
    <property type="component" value="Unassembled WGS sequence"/>
</dbReference>
<dbReference type="GO" id="GO:0015920">
    <property type="term" value="P:lipopolysaccharide transport"/>
    <property type="evidence" value="ECO:0007669"/>
    <property type="project" value="InterPro"/>
</dbReference>
<accession>A0A839ADJ4</accession>
<evidence type="ECO:0000259" key="2">
    <source>
        <dbReference type="Pfam" id="PF04453"/>
    </source>
</evidence>
<dbReference type="Pfam" id="PF04453">
    <property type="entry name" value="LptD"/>
    <property type="match status" value="1"/>
</dbReference>
<dbReference type="EMBL" id="JACFXV010000043">
    <property type="protein sequence ID" value="MBA5776709.1"/>
    <property type="molecule type" value="Genomic_DNA"/>
</dbReference>
<dbReference type="InterPro" id="IPR050218">
    <property type="entry name" value="LptD"/>
</dbReference>
<comment type="subcellular location">
    <subcellularLocation>
        <location evidence="1">Cell outer membrane</location>
    </subcellularLocation>
</comment>
<keyword evidence="1" id="KW-0998">Cell outer membrane</keyword>
<dbReference type="PANTHER" id="PTHR30189">
    <property type="entry name" value="LPS-ASSEMBLY PROTEIN"/>
    <property type="match status" value="1"/>
</dbReference>
<organism evidence="3 4">
    <name type="scientific">Stappia albiluteola</name>
    <dbReference type="NCBI Taxonomy" id="2758565"/>
    <lineage>
        <taxon>Bacteria</taxon>
        <taxon>Pseudomonadati</taxon>
        <taxon>Pseudomonadota</taxon>
        <taxon>Alphaproteobacteria</taxon>
        <taxon>Hyphomicrobiales</taxon>
        <taxon>Stappiaceae</taxon>
        <taxon>Stappia</taxon>
    </lineage>
</organism>
<keyword evidence="1" id="KW-0732">Signal</keyword>
<reference evidence="3 4" key="1">
    <citation type="submission" date="2020-07" db="EMBL/GenBank/DDBJ databases">
        <title>Stappia sp., F7233, whole genome shotgun sequencing project.</title>
        <authorList>
            <person name="Jiang S."/>
            <person name="Liu Z.W."/>
            <person name="Du Z.J."/>
        </authorList>
    </citation>
    <scope>NUCLEOTIDE SEQUENCE [LARGE SCALE GENOMIC DNA]</scope>
    <source>
        <strain evidence="3 4">F7233</strain>
    </source>
</reference>
<comment type="caution">
    <text evidence="3">The sequence shown here is derived from an EMBL/GenBank/DDBJ whole genome shotgun (WGS) entry which is preliminary data.</text>
</comment>
<comment type="caution">
    <text evidence="1">Lacks conserved residue(s) required for the propagation of feature annotation.</text>
</comment>